<reference evidence="2 3" key="1">
    <citation type="submission" date="2018-11" db="EMBL/GenBank/DDBJ databases">
        <title>Genome sequence of strain 7197.</title>
        <authorList>
            <person name="Gao J."/>
            <person name="Sun J."/>
        </authorList>
    </citation>
    <scope>NUCLEOTIDE SEQUENCE [LARGE SCALE GENOMIC DNA]</scope>
    <source>
        <strain evidence="2 3">7197</strain>
    </source>
</reference>
<keyword evidence="1" id="KW-0812">Transmembrane</keyword>
<dbReference type="EMBL" id="RQPI01000013">
    <property type="protein sequence ID" value="RQW09566.1"/>
    <property type="molecule type" value="Genomic_DNA"/>
</dbReference>
<dbReference type="OrthoDB" id="9961485at2"/>
<gene>
    <name evidence="2" type="ORF">EH198_19015</name>
</gene>
<evidence type="ECO:0000313" key="3">
    <source>
        <dbReference type="Proteomes" id="UP000282529"/>
    </source>
</evidence>
<keyword evidence="1" id="KW-0472">Membrane</keyword>
<sequence length="73" mass="8680">MKQDKDWYWKSDEEVGLTRSRERFRVGMLIFIMTVTAAILGGWLLIQGVKLIIVKIIWPLLYHFLDYISDHLV</sequence>
<dbReference type="AlphaFoldDB" id="A0A3N9PWE0"/>
<keyword evidence="3" id="KW-1185">Reference proteome</keyword>
<dbReference type="RefSeq" id="WP_124697096.1">
    <property type="nucleotide sequence ID" value="NZ_JBHUFE010000019.1"/>
</dbReference>
<evidence type="ECO:0000313" key="2">
    <source>
        <dbReference type="EMBL" id="RQW09566.1"/>
    </source>
</evidence>
<protein>
    <submittedName>
        <fullName evidence="2">Uncharacterized protein</fullName>
    </submittedName>
</protein>
<organism evidence="2 3">
    <name type="scientific">Paenibacillus rhizophilus</name>
    <dbReference type="NCBI Taxonomy" id="1850366"/>
    <lineage>
        <taxon>Bacteria</taxon>
        <taxon>Bacillati</taxon>
        <taxon>Bacillota</taxon>
        <taxon>Bacilli</taxon>
        <taxon>Bacillales</taxon>
        <taxon>Paenibacillaceae</taxon>
        <taxon>Paenibacillus</taxon>
    </lineage>
</organism>
<dbReference type="Proteomes" id="UP000282529">
    <property type="component" value="Unassembled WGS sequence"/>
</dbReference>
<name>A0A3N9PWE0_9BACL</name>
<keyword evidence="1" id="KW-1133">Transmembrane helix</keyword>
<evidence type="ECO:0000256" key="1">
    <source>
        <dbReference type="SAM" id="Phobius"/>
    </source>
</evidence>
<feature type="transmembrane region" description="Helical" evidence="1">
    <location>
        <begin position="26"/>
        <end position="46"/>
    </location>
</feature>
<comment type="caution">
    <text evidence="2">The sequence shown here is derived from an EMBL/GenBank/DDBJ whole genome shotgun (WGS) entry which is preliminary data.</text>
</comment>
<proteinExistence type="predicted"/>
<accession>A0A3N9PWE0</accession>